<dbReference type="OrthoDB" id="3017416at2759"/>
<gene>
    <name evidence="3" type="ORF">D9611_008886</name>
</gene>
<evidence type="ECO:0000313" key="4">
    <source>
        <dbReference type="Proteomes" id="UP000541558"/>
    </source>
</evidence>
<dbReference type="EMBL" id="JAACJK010000112">
    <property type="protein sequence ID" value="KAF5331999.1"/>
    <property type="molecule type" value="Genomic_DNA"/>
</dbReference>
<sequence length="368" mass="42918">MPDTPDENNTNYDKRLRILQINVNKSANAQLTLLNDDLPMAWDVVLLQEPSINYYDHILTPRGFRQVYPGTSARAKGTVRSGIWVNENISTDTWDELDLGDALDITGIQMNGEYGRLTIFSIYYDCTNNGTEEVLRKYTNDHEQEIYGDGGHVMWAGDFNQHHPMWDDDKDTRLFTRSALDDAETLIELAAEWDMEQVLEKGIPTLEHNVTKLWTRPDNVWLSAHSTSMLIKCDTRHELRPPMTGHVPIATILDMEMIRAPEIEYKNFRGTDWEEFSDALELELNNIDATHLITNEQEFDDRVNRIVKAIQAVIEKTVPTSRPKTYTRRWWNKGLERMRKKKQTLSRTHAKYRDLTEHPAHQEYRDQQ</sequence>
<reference evidence="3 4" key="1">
    <citation type="journal article" date="2020" name="ISME J.">
        <title>Uncovering the hidden diversity of litter-decomposition mechanisms in mushroom-forming fungi.</title>
        <authorList>
            <person name="Floudas D."/>
            <person name="Bentzer J."/>
            <person name="Ahren D."/>
            <person name="Johansson T."/>
            <person name="Persson P."/>
            <person name="Tunlid A."/>
        </authorList>
    </citation>
    <scope>NUCLEOTIDE SEQUENCE [LARGE SCALE GENOMIC DNA]</scope>
    <source>
        <strain evidence="3 4">CBS 175.51</strain>
    </source>
</reference>
<evidence type="ECO:0000256" key="1">
    <source>
        <dbReference type="SAM" id="MobiDB-lite"/>
    </source>
</evidence>
<dbReference type="Gene3D" id="3.60.10.10">
    <property type="entry name" value="Endonuclease/exonuclease/phosphatase"/>
    <property type="match status" value="1"/>
</dbReference>
<dbReference type="AlphaFoldDB" id="A0A8H5BYR0"/>
<feature type="compositionally biased region" description="Basic and acidic residues" evidence="1">
    <location>
        <begin position="351"/>
        <end position="368"/>
    </location>
</feature>
<evidence type="ECO:0000313" key="3">
    <source>
        <dbReference type="EMBL" id="KAF5331999.1"/>
    </source>
</evidence>
<protein>
    <recommendedName>
        <fullName evidence="2">Endonuclease/exonuclease/phosphatase domain-containing protein</fullName>
    </recommendedName>
</protein>
<comment type="caution">
    <text evidence="3">The sequence shown here is derived from an EMBL/GenBank/DDBJ whole genome shotgun (WGS) entry which is preliminary data.</text>
</comment>
<evidence type="ECO:0000259" key="2">
    <source>
        <dbReference type="Pfam" id="PF14529"/>
    </source>
</evidence>
<keyword evidence="4" id="KW-1185">Reference proteome</keyword>
<dbReference type="Proteomes" id="UP000541558">
    <property type="component" value="Unassembled WGS sequence"/>
</dbReference>
<dbReference type="GO" id="GO:0003824">
    <property type="term" value="F:catalytic activity"/>
    <property type="evidence" value="ECO:0007669"/>
    <property type="project" value="InterPro"/>
</dbReference>
<dbReference type="Pfam" id="PF14529">
    <property type="entry name" value="Exo_endo_phos_2"/>
    <property type="match status" value="1"/>
</dbReference>
<organism evidence="3 4">
    <name type="scientific">Ephemerocybe angulata</name>
    <dbReference type="NCBI Taxonomy" id="980116"/>
    <lineage>
        <taxon>Eukaryota</taxon>
        <taxon>Fungi</taxon>
        <taxon>Dikarya</taxon>
        <taxon>Basidiomycota</taxon>
        <taxon>Agaricomycotina</taxon>
        <taxon>Agaricomycetes</taxon>
        <taxon>Agaricomycetidae</taxon>
        <taxon>Agaricales</taxon>
        <taxon>Agaricineae</taxon>
        <taxon>Psathyrellaceae</taxon>
        <taxon>Ephemerocybe</taxon>
    </lineage>
</organism>
<proteinExistence type="predicted"/>
<dbReference type="InterPro" id="IPR005135">
    <property type="entry name" value="Endo/exonuclease/phosphatase"/>
</dbReference>
<feature type="domain" description="Endonuclease/exonuclease/phosphatase" evidence="2">
    <location>
        <begin position="118"/>
        <end position="224"/>
    </location>
</feature>
<dbReference type="InterPro" id="IPR036691">
    <property type="entry name" value="Endo/exonu/phosph_ase_sf"/>
</dbReference>
<dbReference type="SUPFAM" id="SSF56219">
    <property type="entry name" value="DNase I-like"/>
    <property type="match status" value="1"/>
</dbReference>
<accession>A0A8H5BYR0</accession>
<name>A0A8H5BYR0_9AGAR</name>
<feature type="region of interest" description="Disordered" evidence="1">
    <location>
        <begin position="342"/>
        <end position="368"/>
    </location>
</feature>